<dbReference type="OrthoDB" id="8912324at2"/>
<dbReference type="InterPro" id="IPR032720">
    <property type="entry name" value="Cys_rich_CWC"/>
</dbReference>
<dbReference type="EMBL" id="VJOY01000003">
    <property type="protein sequence ID" value="TRX75905.1"/>
    <property type="molecule type" value="Genomic_DNA"/>
</dbReference>
<dbReference type="AlphaFoldDB" id="A0A553H2B6"/>
<comment type="caution">
    <text evidence="1">The sequence shown here is derived from an EMBL/GenBank/DDBJ whole genome shotgun (WGS) entry which is preliminary data.</text>
</comment>
<accession>A0A553H2B6</accession>
<dbReference type="RefSeq" id="WP_143487297.1">
    <property type="nucleotide sequence ID" value="NZ_VJOY01000003.1"/>
</dbReference>
<protein>
    <submittedName>
        <fullName evidence="1">Cysteine-rich CWC family protein</fullName>
    </submittedName>
</protein>
<evidence type="ECO:0000313" key="2">
    <source>
        <dbReference type="Proteomes" id="UP000315235"/>
    </source>
</evidence>
<gene>
    <name evidence="1" type="ORF">FM069_05575</name>
</gene>
<dbReference type="Pfam" id="PF14375">
    <property type="entry name" value="Cys_rich_CWC"/>
    <property type="match status" value="1"/>
</dbReference>
<keyword evidence="2" id="KW-1185">Reference proteome</keyword>
<sequence>MPEPVDPCRCPLCGLSNRCTQADPARRDQPCWCFETTVSPEALERVPADARNRACLCPRCAAGHGVDG</sequence>
<reference evidence="1 2" key="1">
    <citation type="submission" date="2019-07" db="EMBL/GenBank/DDBJ databases">
        <title>Pseudomonas mangiferae sp. nov., isolated from bark of mango tree in Thailand.</title>
        <authorList>
            <person name="Srisuk N."/>
            <person name="Anurat P."/>
        </authorList>
    </citation>
    <scope>NUCLEOTIDE SEQUENCE [LARGE SCALE GENOMIC DNA]</scope>
    <source>
        <strain evidence="1 2">DMKU_BBB3-04</strain>
    </source>
</reference>
<name>A0A553H2B6_9PSED</name>
<dbReference type="Proteomes" id="UP000315235">
    <property type="component" value="Unassembled WGS sequence"/>
</dbReference>
<proteinExistence type="predicted"/>
<organism evidence="1 2">
    <name type="scientific">Pseudomonas mangiferae</name>
    <dbReference type="NCBI Taxonomy" id="2593654"/>
    <lineage>
        <taxon>Bacteria</taxon>
        <taxon>Pseudomonadati</taxon>
        <taxon>Pseudomonadota</taxon>
        <taxon>Gammaproteobacteria</taxon>
        <taxon>Pseudomonadales</taxon>
        <taxon>Pseudomonadaceae</taxon>
        <taxon>Pseudomonas</taxon>
    </lineage>
</organism>
<evidence type="ECO:0000313" key="1">
    <source>
        <dbReference type="EMBL" id="TRX75905.1"/>
    </source>
</evidence>